<evidence type="ECO:0000256" key="2">
    <source>
        <dbReference type="ARBA" id="ARBA00022741"/>
    </source>
</evidence>
<dbReference type="Gene3D" id="3.30.450.90">
    <property type="match status" value="1"/>
</dbReference>
<dbReference type="eggNOG" id="COG2804">
    <property type="taxonomic scope" value="Bacteria"/>
</dbReference>
<dbReference type="Pfam" id="PF00437">
    <property type="entry name" value="T2SSE"/>
    <property type="match status" value="1"/>
</dbReference>
<feature type="domain" description="Bacterial type II secretion system protein E" evidence="4">
    <location>
        <begin position="4"/>
        <end position="274"/>
    </location>
</feature>
<dbReference type="NCBIfam" id="NF041000">
    <property type="entry name" value="ATPase_ComGA"/>
    <property type="match status" value="1"/>
</dbReference>
<dbReference type="GO" id="GO:0005524">
    <property type="term" value="F:ATP binding"/>
    <property type="evidence" value="ECO:0007669"/>
    <property type="project" value="UniProtKB-KW"/>
</dbReference>
<dbReference type="PANTHER" id="PTHR30258:SF2">
    <property type="entry name" value="COMG OPERON PROTEIN 1"/>
    <property type="match status" value="1"/>
</dbReference>
<dbReference type="OrthoDB" id="9808272at2"/>
<comment type="caution">
    <text evidence="5">The sequence shown here is derived from an EMBL/GenBank/DDBJ whole genome shotgun (WGS) entry which is preliminary data.</text>
</comment>
<comment type="similarity">
    <text evidence="1">Belongs to the GSP E family.</text>
</comment>
<evidence type="ECO:0000256" key="1">
    <source>
        <dbReference type="ARBA" id="ARBA00006611"/>
    </source>
</evidence>
<evidence type="ECO:0000259" key="4">
    <source>
        <dbReference type="Pfam" id="PF00437"/>
    </source>
</evidence>
<dbReference type="GO" id="GO:0016887">
    <property type="term" value="F:ATP hydrolysis activity"/>
    <property type="evidence" value="ECO:0007669"/>
    <property type="project" value="TreeGrafter"/>
</dbReference>
<sequence>MQSKVEKLIQDAISQKAMDIYFLPTMEGYIVSYSVQGQRIIQKEISGLLGQQIINYLKFKGNMSLSEKRRPQLGADYYQAPQGRVYLRYSTVGNFLDQESMVIRLLYPQQTEQLAVFYDDQWQRLEKACLRRGLILFSGPMGSGKTTTMYYFAKKFQEQAILCIEDPVEIQEPAFLQLQVNEKAGMTYPNLLKVALRHHPDIFIIGEIRDEQTAKVAITAALSGHLVLSTVHAKSAQGVLQRLLNLGLTRDEIEQAVQLVSYQRLIPTQTAELKILFEQITAHDFQGSTEISADWGERIEQCYQSGWISQKDKEKYYNG</sequence>
<name>A0A0R2KKP9_9LACO</name>
<dbReference type="RefSeq" id="WP_027106747.1">
    <property type="nucleotide sequence ID" value="NZ_AUHP01000017.1"/>
</dbReference>
<keyword evidence="3" id="KW-0067">ATP-binding</keyword>
<gene>
    <name evidence="5" type="ORF">IV53_GL001087</name>
</gene>
<accession>A0A0R2KKP9</accession>
<dbReference type="GO" id="GO:0005886">
    <property type="term" value="C:plasma membrane"/>
    <property type="evidence" value="ECO:0007669"/>
    <property type="project" value="TreeGrafter"/>
</dbReference>
<dbReference type="InterPro" id="IPR027417">
    <property type="entry name" value="P-loop_NTPase"/>
</dbReference>
<dbReference type="STRING" id="1122146.IV53_GL001087"/>
<evidence type="ECO:0000313" key="6">
    <source>
        <dbReference type="Proteomes" id="UP000051500"/>
    </source>
</evidence>
<reference evidence="5 6" key="1">
    <citation type="journal article" date="2015" name="Genome Announc.">
        <title>Expanding the biotechnology potential of lactobacilli through comparative genomics of 213 strains and associated genera.</title>
        <authorList>
            <person name="Sun Z."/>
            <person name="Harris H.M."/>
            <person name="McCann A."/>
            <person name="Guo C."/>
            <person name="Argimon S."/>
            <person name="Zhang W."/>
            <person name="Yang X."/>
            <person name="Jeffery I.B."/>
            <person name="Cooney J.C."/>
            <person name="Kagawa T.F."/>
            <person name="Liu W."/>
            <person name="Song Y."/>
            <person name="Salvetti E."/>
            <person name="Wrobel A."/>
            <person name="Rasinkangas P."/>
            <person name="Parkhill J."/>
            <person name="Rea M.C."/>
            <person name="O'Sullivan O."/>
            <person name="Ritari J."/>
            <person name="Douillard F.P."/>
            <person name="Paul Ross R."/>
            <person name="Yang R."/>
            <person name="Briner A.E."/>
            <person name="Felis G.E."/>
            <person name="de Vos W.M."/>
            <person name="Barrangou R."/>
            <person name="Klaenhammer T.R."/>
            <person name="Caufield P.W."/>
            <person name="Cui Y."/>
            <person name="Zhang H."/>
            <person name="O'Toole P.W."/>
        </authorList>
    </citation>
    <scope>NUCLEOTIDE SEQUENCE [LARGE SCALE GENOMIC DNA]</scope>
    <source>
        <strain evidence="5 6">DSM 22408</strain>
    </source>
</reference>
<dbReference type="SUPFAM" id="SSF52540">
    <property type="entry name" value="P-loop containing nucleoside triphosphate hydrolases"/>
    <property type="match status" value="1"/>
</dbReference>
<keyword evidence="2" id="KW-0547">Nucleotide-binding</keyword>
<evidence type="ECO:0000256" key="3">
    <source>
        <dbReference type="ARBA" id="ARBA00022840"/>
    </source>
</evidence>
<dbReference type="CDD" id="cd01129">
    <property type="entry name" value="PulE-GspE-like"/>
    <property type="match status" value="1"/>
</dbReference>
<evidence type="ECO:0000313" key="5">
    <source>
        <dbReference type="EMBL" id="KRN89969.1"/>
    </source>
</evidence>
<protein>
    <submittedName>
        <fullName evidence="5">Comg operon protein 1</fullName>
    </submittedName>
</protein>
<dbReference type="Gene3D" id="3.40.50.300">
    <property type="entry name" value="P-loop containing nucleotide triphosphate hydrolases"/>
    <property type="match status" value="1"/>
</dbReference>
<dbReference type="InterPro" id="IPR001482">
    <property type="entry name" value="T2SS/T4SS_dom"/>
</dbReference>
<proteinExistence type="inferred from homology"/>
<dbReference type="AlphaFoldDB" id="A0A0R2KKP9"/>
<dbReference type="EMBL" id="JQBZ01000007">
    <property type="protein sequence ID" value="KRN89969.1"/>
    <property type="molecule type" value="Genomic_DNA"/>
</dbReference>
<organism evidence="5 6">
    <name type="scientific">Ligilactobacillus ceti DSM 22408</name>
    <dbReference type="NCBI Taxonomy" id="1122146"/>
    <lineage>
        <taxon>Bacteria</taxon>
        <taxon>Bacillati</taxon>
        <taxon>Bacillota</taxon>
        <taxon>Bacilli</taxon>
        <taxon>Lactobacillales</taxon>
        <taxon>Lactobacillaceae</taxon>
        <taxon>Ligilactobacillus</taxon>
    </lineage>
</organism>
<dbReference type="PATRIC" id="fig|1122146.4.peg.1124"/>
<dbReference type="Proteomes" id="UP000051500">
    <property type="component" value="Unassembled WGS sequence"/>
</dbReference>
<keyword evidence="6" id="KW-1185">Reference proteome</keyword>
<dbReference type="InterPro" id="IPR047667">
    <property type="entry name" value="ATPase_ComGA"/>
</dbReference>
<dbReference type="PANTHER" id="PTHR30258">
    <property type="entry name" value="TYPE II SECRETION SYSTEM PROTEIN GSPE-RELATED"/>
    <property type="match status" value="1"/>
</dbReference>